<dbReference type="AlphaFoldDB" id="A0A382KMM8"/>
<reference evidence="2" key="1">
    <citation type="submission" date="2018-05" db="EMBL/GenBank/DDBJ databases">
        <authorList>
            <person name="Lanie J.A."/>
            <person name="Ng W.-L."/>
            <person name="Kazmierczak K.M."/>
            <person name="Andrzejewski T.M."/>
            <person name="Davidsen T.M."/>
            <person name="Wayne K.J."/>
            <person name="Tettelin H."/>
            <person name="Glass J.I."/>
            <person name="Rusch D."/>
            <person name="Podicherti R."/>
            <person name="Tsui H.-C.T."/>
            <person name="Winkler M.E."/>
        </authorList>
    </citation>
    <scope>NUCLEOTIDE SEQUENCE</scope>
</reference>
<proteinExistence type="predicted"/>
<evidence type="ECO:0000256" key="1">
    <source>
        <dbReference type="SAM" id="MobiDB-lite"/>
    </source>
</evidence>
<evidence type="ECO:0000313" key="2">
    <source>
        <dbReference type="EMBL" id="SVC25740.1"/>
    </source>
</evidence>
<name>A0A382KMM8_9ZZZZ</name>
<accession>A0A382KMM8</accession>
<sequence length="31" mass="3711">MTDGYYLSTSPPLYSRKTQEKPKRKPRKPQE</sequence>
<protein>
    <submittedName>
        <fullName evidence="2">Uncharacterized protein</fullName>
    </submittedName>
</protein>
<dbReference type="EMBL" id="UINC01081663">
    <property type="protein sequence ID" value="SVC25740.1"/>
    <property type="molecule type" value="Genomic_DNA"/>
</dbReference>
<feature type="non-terminal residue" evidence="2">
    <location>
        <position position="31"/>
    </location>
</feature>
<feature type="compositionally biased region" description="Basic residues" evidence="1">
    <location>
        <begin position="22"/>
        <end position="31"/>
    </location>
</feature>
<organism evidence="2">
    <name type="scientific">marine metagenome</name>
    <dbReference type="NCBI Taxonomy" id="408172"/>
    <lineage>
        <taxon>unclassified sequences</taxon>
        <taxon>metagenomes</taxon>
        <taxon>ecological metagenomes</taxon>
    </lineage>
</organism>
<gene>
    <name evidence="2" type="ORF">METZ01_LOCUS278594</name>
</gene>
<feature type="region of interest" description="Disordered" evidence="1">
    <location>
        <begin position="1"/>
        <end position="31"/>
    </location>
</feature>